<protein>
    <submittedName>
        <fullName evidence="2">Phytase</fullName>
    </submittedName>
</protein>
<dbReference type="PROSITE" id="PS51257">
    <property type="entry name" value="PROKAR_LIPOPROTEIN"/>
    <property type="match status" value="1"/>
</dbReference>
<feature type="domain" description="BPP" evidence="1">
    <location>
        <begin position="29"/>
        <end position="353"/>
    </location>
</feature>
<dbReference type="AlphaFoldDB" id="A0A937DJ66"/>
<evidence type="ECO:0000313" key="2">
    <source>
        <dbReference type="EMBL" id="MBL0764901.1"/>
    </source>
</evidence>
<evidence type="ECO:0000313" key="3">
    <source>
        <dbReference type="Proteomes" id="UP000642920"/>
    </source>
</evidence>
<dbReference type="EMBL" id="JAERQG010000001">
    <property type="protein sequence ID" value="MBL0764901.1"/>
    <property type="molecule type" value="Genomic_DNA"/>
</dbReference>
<dbReference type="RefSeq" id="WP_201918917.1">
    <property type="nucleotide sequence ID" value="NZ_JAERQG010000001.1"/>
</dbReference>
<keyword evidence="3" id="KW-1185">Reference proteome</keyword>
<dbReference type="PROSITE" id="PS51662">
    <property type="entry name" value="BP_PHYTASE"/>
    <property type="match status" value="1"/>
</dbReference>
<dbReference type="Proteomes" id="UP000642920">
    <property type="component" value="Unassembled WGS sequence"/>
</dbReference>
<reference evidence="2" key="1">
    <citation type="submission" date="2021-01" db="EMBL/GenBank/DDBJ databases">
        <title>Marivirga sp. nov., isolated from intertidal surface sediments.</title>
        <authorList>
            <person name="Zhang M."/>
        </authorList>
    </citation>
    <scope>NUCLEOTIDE SEQUENCE</scope>
    <source>
        <strain evidence="2">SM1354</strain>
    </source>
</reference>
<dbReference type="Pfam" id="PF02333">
    <property type="entry name" value="Phytase"/>
    <property type="match status" value="1"/>
</dbReference>
<name>A0A937DJ66_9BACT</name>
<dbReference type="GO" id="GO:0016158">
    <property type="term" value="F:inositol hexakisphosphate 3-phosphatase activity"/>
    <property type="evidence" value="ECO:0007669"/>
    <property type="project" value="InterPro"/>
</dbReference>
<evidence type="ECO:0000259" key="1">
    <source>
        <dbReference type="PROSITE" id="PS51662"/>
    </source>
</evidence>
<dbReference type="InterPro" id="IPR011042">
    <property type="entry name" value="6-blade_b-propeller_TolB-like"/>
</dbReference>
<dbReference type="SUPFAM" id="SSF50956">
    <property type="entry name" value="Thermostable phytase (3-phytase)"/>
    <property type="match status" value="1"/>
</dbReference>
<sequence>MKLNNTTLFIISGFLVLTACNISKKETSNENENKQIAIIEPDYVTEKVAYDTDDPAIWYNEEDPSASLIIGTDKGDDNTLGGLYVFNLHGQIDREKSITNLERPNNVDIAYDFIYQGDTIDIAVCTERFRNAIRVFRLPELTPIDAGGIKVFEGDSLNAPMGIALYTQPSDGKIFAIVGRKEGPKEGYFWQYQLTNNDNDEVVGEVVRKFGNWSGIKEIEAIAVDDQLGYVYYSDEHVGIRKQFVNPDSSNVELALFGKDNFGDDREGISIYPTGEKTGYILVSDQGSNEFHVFDRSGNHDLIAELPFSTMDSDGSESSNKNFGQEFPKGIFVAMSTDKTFHIYDWRKIQRAIDER</sequence>
<organism evidence="2 3">
    <name type="scientific">Marivirga atlantica</name>
    <dbReference type="NCBI Taxonomy" id="1548457"/>
    <lineage>
        <taxon>Bacteria</taxon>
        <taxon>Pseudomonadati</taxon>
        <taxon>Bacteroidota</taxon>
        <taxon>Cytophagia</taxon>
        <taxon>Cytophagales</taxon>
        <taxon>Marivirgaceae</taxon>
        <taxon>Marivirga</taxon>
    </lineage>
</organism>
<accession>A0A937DJ66</accession>
<proteinExistence type="predicted"/>
<comment type="caution">
    <text evidence="2">The sequence shown here is derived from an EMBL/GenBank/DDBJ whole genome shotgun (WGS) entry which is preliminary data.</text>
</comment>
<dbReference type="Gene3D" id="2.120.10.30">
    <property type="entry name" value="TolB, C-terminal domain"/>
    <property type="match status" value="1"/>
</dbReference>
<dbReference type="InterPro" id="IPR003431">
    <property type="entry name" value="B-propeller_Phytase"/>
</dbReference>
<gene>
    <name evidence="2" type="ORF">JKP34_06540</name>
</gene>